<dbReference type="PANTHER" id="PTHR46482:SF9">
    <property type="entry name" value="5'-ADENYLYLSULFATE REDUCTASE 1, CHLOROPLASTIC"/>
    <property type="match status" value="1"/>
</dbReference>
<evidence type="ECO:0000256" key="4">
    <source>
        <dbReference type="ARBA" id="ARBA00023002"/>
    </source>
</evidence>
<comment type="caution">
    <text evidence="15">The sequence shown here is derived from an EMBL/GenBank/DDBJ whole genome shotgun (WGS) entry which is preliminary data.</text>
</comment>
<dbReference type="EC" id="1.8.4.10" evidence="9"/>
<evidence type="ECO:0000256" key="8">
    <source>
        <dbReference type="ARBA" id="ARBA00024327"/>
    </source>
</evidence>
<evidence type="ECO:0000256" key="11">
    <source>
        <dbReference type="ARBA" id="ARBA00030894"/>
    </source>
</evidence>
<dbReference type="GO" id="GO:0043866">
    <property type="term" value="F:adenylyl-sulfate reductase (thioredoxin) activity"/>
    <property type="evidence" value="ECO:0007669"/>
    <property type="project" value="UniProtKB-EC"/>
</dbReference>
<dbReference type="CDD" id="cd23945">
    <property type="entry name" value="PAPS_reductase"/>
    <property type="match status" value="1"/>
</dbReference>
<evidence type="ECO:0000256" key="6">
    <source>
        <dbReference type="ARBA" id="ARBA00023014"/>
    </source>
</evidence>
<evidence type="ECO:0000313" key="15">
    <source>
        <dbReference type="EMBL" id="KKN16479.1"/>
    </source>
</evidence>
<sequence length="230" mass="26242">MSLPDLESKNAQEVLKHAMNEFDGKVGLATSFGAEDVVLMDMMAKIDAENAIIFTLDTGRLPYETYQVFEAFRKKYPALTIKTYYPKTDAVEEMVTSKGPDLFYNSIEARKECCGVRKIVPLKRALSELDAWITGLRRDQSVTRTEVAKVENDEGFGLVKFNPLVDWSEKDVWDYIKDNDVPYNALHDKNYPSIGCAPCTRAVEEGEDIRAGRWWWETPDQKECGLHVKQ</sequence>
<dbReference type="PIRSF" id="PIRSF000857">
    <property type="entry name" value="PAPS_reductase"/>
    <property type="match status" value="1"/>
</dbReference>
<evidence type="ECO:0000256" key="12">
    <source>
        <dbReference type="ARBA" id="ARBA00032041"/>
    </source>
</evidence>
<dbReference type="SUPFAM" id="SSF52402">
    <property type="entry name" value="Adenine nucleotide alpha hydrolases-like"/>
    <property type="match status" value="1"/>
</dbReference>
<dbReference type="NCBIfam" id="TIGR00434">
    <property type="entry name" value="cysH"/>
    <property type="match status" value="1"/>
</dbReference>
<keyword evidence="2" id="KW-0963">Cytoplasm</keyword>
<evidence type="ECO:0000256" key="13">
    <source>
        <dbReference type="ARBA" id="ARBA00048441"/>
    </source>
</evidence>
<comment type="function">
    <text evidence="7">Catalyzes the formation of sulfite from adenosine 5'-phosphosulfate (APS) using thioredoxin as an electron donor.</text>
</comment>
<protein>
    <recommendedName>
        <fullName evidence="10">Adenosine 5'-phosphosulfate reductase</fullName>
        <ecNumber evidence="9">1.8.4.10</ecNumber>
    </recommendedName>
    <alternativeName>
        <fullName evidence="12">5'-adenylylsulfate reductase</fullName>
    </alternativeName>
    <alternativeName>
        <fullName evidence="11">Thioredoxin-dependent 5'-adenylylsulfate reductase</fullName>
    </alternativeName>
</protein>
<comment type="cofactor">
    <cofactor evidence="1">
        <name>[4Fe-4S] cluster</name>
        <dbReference type="ChEBI" id="CHEBI:49883"/>
    </cofactor>
</comment>
<gene>
    <name evidence="15" type="ORF">LCGC14_0975530</name>
</gene>
<dbReference type="InterPro" id="IPR011798">
    <property type="entry name" value="APS_reductase"/>
</dbReference>
<evidence type="ECO:0000256" key="3">
    <source>
        <dbReference type="ARBA" id="ARBA00022723"/>
    </source>
</evidence>
<dbReference type="InterPro" id="IPR004511">
    <property type="entry name" value="PAPS/APS_Rdtase"/>
</dbReference>
<keyword evidence="6" id="KW-0411">Iron-sulfur</keyword>
<evidence type="ECO:0000256" key="2">
    <source>
        <dbReference type="ARBA" id="ARBA00022490"/>
    </source>
</evidence>
<name>A0A0F9NEV2_9ZZZZ</name>
<dbReference type="Gene3D" id="3.40.50.620">
    <property type="entry name" value="HUPs"/>
    <property type="match status" value="1"/>
</dbReference>
<proteinExistence type="inferred from homology"/>
<dbReference type="AlphaFoldDB" id="A0A0F9NEV2"/>
<dbReference type="GO" id="GO:0046872">
    <property type="term" value="F:metal ion binding"/>
    <property type="evidence" value="ECO:0007669"/>
    <property type="project" value="UniProtKB-KW"/>
</dbReference>
<dbReference type="GO" id="GO:0019379">
    <property type="term" value="P:sulfate assimilation, phosphoadenylyl sulfate reduction by phosphoadenylyl-sulfate reductase (thioredoxin)"/>
    <property type="evidence" value="ECO:0007669"/>
    <property type="project" value="InterPro"/>
</dbReference>
<reference evidence="15" key="1">
    <citation type="journal article" date="2015" name="Nature">
        <title>Complex archaea that bridge the gap between prokaryotes and eukaryotes.</title>
        <authorList>
            <person name="Spang A."/>
            <person name="Saw J.H."/>
            <person name="Jorgensen S.L."/>
            <person name="Zaremba-Niedzwiedzka K."/>
            <person name="Martijn J."/>
            <person name="Lind A.E."/>
            <person name="van Eijk R."/>
            <person name="Schleper C."/>
            <person name="Guy L."/>
            <person name="Ettema T.J."/>
        </authorList>
    </citation>
    <scope>NUCLEOTIDE SEQUENCE</scope>
</reference>
<dbReference type="Pfam" id="PF01507">
    <property type="entry name" value="PAPS_reduct"/>
    <property type="match status" value="1"/>
</dbReference>
<dbReference type="GO" id="GO:0004604">
    <property type="term" value="F:phosphoadenylyl-sulfate reductase (thioredoxin) activity"/>
    <property type="evidence" value="ECO:0007669"/>
    <property type="project" value="InterPro"/>
</dbReference>
<evidence type="ECO:0000256" key="7">
    <source>
        <dbReference type="ARBA" id="ARBA00024298"/>
    </source>
</evidence>
<evidence type="ECO:0000256" key="9">
    <source>
        <dbReference type="ARBA" id="ARBA00024386"/>
    </source>
</evidence>
<dbReference type="HAMAP" id="MF_00063">
    <property type="entry name" value="CysH"/>
    <property type="match status" value="1"/>
</dbReference>
<dbReference type="InterPro" id="IPR002500">
    <property type="entry name" value="PAPS_reduct_dom"/>
</dbReference>
<dbReference type="InterPro" id="IPR014729">
    <property type="entry name" value="Rossmann-like_a/b/a_fold"/>
</dbReference>
<comment type="pathway">
    <text evidence="8">Sulfur metabolism; hydrogen sulfide biosynthesis; sulfite from sulfate.</text>
</comment>
<keyword evidence="5" id="KW-0408">Iron</keyword>
<keyword evidence="3" id="KW-0479">Metal-binding</keyword>
<dbReference type="PANTHER" id="PTHR46482">
    <property type="entry name" value="5'-ADENYLYLSULFATE REDUCTASE 3, CHLOROPLASTIC"/>
    <property type="match status" value="1"/>
</dbReference>
<dbReference type="GO" id="GO:0051536">
    <property type="term" value="F:iron-sulfur cluster binding"/>
    <property type="evidence" value="ECO:0007669"/>
    <property type="project" value="UniProtKB-KW"/>
</dbReference>
<dbReference type="NCBIfam" id="TIGR02055">
    <property type="entry name" value="APS_reductase"/>
    <property type="match status" value="1"/>
</dbReference>
<dbReference type="GO" id="GO:0019344">
    <property type="term" value="P:cysteine biosynthetic process"/>
    <property type="evidence" value="ECO:0007669"/>
    <property type="project" value="InterPro"/>
</dbReference>
<comment type="catalytic activity">
    <reaction evidence="13">
        <text>[thioredoxin]-disulfide + sulfite + AMP + 2 H(+) = adenosine 5'-phosphosulfate + [thioredoxin]-dithiol</text>
        <dbReference type="Rhea" id="RHEA:21976"/>
        <dbReference type="Rhea" id="RHEA-COMP:10698"/>
        <dbReference type="Rhea" id="RHEA-COMP:10700"/>
        <dbReference type="ChEBI" id="CHEBI:15378"/>
        <dbReference type="ChEBI" id="CHEBI:17359"/>
        <dbReference type="ChEBI" id="CHEBI:29950"/>
        <dbReference type="ChEBI" id="CHEBI:50058"/>
        <dbReference type="ChEBI" id="CHEBI:58243"/>
        <dbReference type="ChEBI" id="CHEBI:456215"/>
        <dbReference type="EC" id="1.8.4.10"/>
    </reaction>
</comment>
<dbReference type="NCBIfam" id="NF002537">
    <property type="entry name" value="PRK02090.1"/>
    <property type="match status" value="1"/>
</dbReference>
<keyword evidence="4" id="KW-0560">Oxidoreductase</keyword>
<evidence type="ECO:0000259" key="14">
    <source>
        <dbReference type="Pfam" id="PF01507"/>
    </source>
</evidence>
<evidence type="ECO:0000256" key="1">
    <source>
        <dbReference type="ARBA" id="ARBA00001966"/>
    </source>
</evidence>
<evidence type="ECO:0000256" key="5">
    <source>
        <dbReference type="ARBA" id="ARBA00023004"/>
    </source>
</evidence>
<dbReference type="EMBL" id="LAZR01003611">
    <property type="protein sequence ID" value="KKN16479.1"/>
    <property type="molecule type" value="Genomic_DNA"/>
</dbReference>
<feature type="domain" description="Phosphoadenosine phosphosulphate reductase" evidence="14">
    <location>
        <begin position="28"/>
        <end position="202"/>
    </location>
</feature>
<evidence type="ECO:0000256" key="10">
    <source>
        <dbReference type="ARBA" id="ARBA00029514"/>
    </source>
</evidence>
<accession>A0A0F9NEV2</accession>
<organism evidence="15">
    <name type="scientific">marine sediment metagenome</name>
    <dbReference type="NCBI Taxonomy" id="412755"/>
    <lineage>
        <taxon>unclassified sequences</taxon>
        <taxon>metagenomes</taxon>
        <taxon>ecological metagenomes</taxon>
    </lineage>
</organism>